<evidence type="ECO:0000256" key="1">
    <source>
        <dbReference type="SAM" id="SignalP"/>
    </source>
</evidence>
<dbReference type="EMBL" id="SIXF01000002">
    <property type="protein sequence ID" value="TBO44264.1"/>
    <property type="molecule type" value="Genomic_DNA"/>
</dbReference>
<organism evidence="2 3">
    <name type="scientific">Pedobacter kyonggii</name>
    <dbReference type="NCBI Taxonomy" id="1926871"/>
    <lineage>
        <taxon>Bacteria</taxon>
        <taxon>Pseudomonadati</taxon>
        <taxon>Bacteroidota</taxon>
        <taxon>Sphingobacteriia</taxon>
        <taxon>Sphingobacteriales</taxon>
        <taxon>Sphingobacteriaceae</taxon>
        <taxon>Pedobacter</taxon>
    </lineage>
</organism>
<sequence length="310" mass="34038">MKKLLIFTLTCMAFYANAQVQVKMNDLIIPDAPGLILGDKAPTMVSKPSTPRAFSASLMTLAEGGAIEVSPYWLSNKPNYTYNDFIDEKFPFLQTFTFSVATYKEKNTFGFAPGIRAQLLKLYSKRGHQNIQKKAGDLLSLLSQGTTINQDSITKANEALEEASQQGLFVVEFAAAVLGKSTEGYLKNLNFDKSGTWLNIKWQPAKFPVGLVGLASYSWKNHTSSQDSSAMDFGAGLKFAKAKWDLSAEYVNRRETGGKHYDRLAFAVNYAINENIVLVGSVGKDLSGVNNIISLLGFKVGLSRNVAKNQ</sequence>
<keyword evidence="3" id="KW-1185">Reference proteome</keyword>
<evidence type="ECO:0000313" key="2">
    <source>
        <dbReference type="EMBL" id="TBO44264.1"/>
    </source>
</evidence>
<reference evidence="2 3" key="1">
    <citation type="submission" date="2019-02" db="EMBL/GenBank/DDBJ databases">
        <title>Pedobacter kyonggii whole genome sequence analysis.</title>
        <authorList>
            <person name="Dahal R.H."/>
        </authorList>
    </citation>
    <scope>NUCLEOTIDE SEQUENCE [LARGE SCALE GENOMIC DNA]</scope>
    <source>
        <strain evidence="2 3">K-4-11-1</strain>
    </source>
</reference>
<evidence type="ECO:0000313" key="3">
    <source>
        <dbReference type="Proteomes" id="UP000291819"/>
    </source>
</evidence>
<dbReference type="Proteomes" id="UP000291819">
    <property type="component" value="Unassembled WGS sequence"/>
</dbReference>
<dbReference type="OrthoDB" id="623250at2"/>
<comment type="caution">
    <text evidence="2">The sequence shown here is derived from an EMBL/GenBank/DDBJ whole genome shotgun (WGS) entry which is preliminary data.</text>
</comment>
<protein>
    <submittedName>
        <fullName evidence="2">Uncharacterized protein</fullName>
    </submittedName>
</protein>
<dbReference type="AlphaFoldDB" id="A0A4Q9HGA1"/>
<feature type="chain" id="PRO_5020803374" evidence="1">
    <location>
        <begin position="19"/>
        <end position="310"/>
    </location>
</feature>
<feature type="signal peptide" evidence="1">
    <location>
        <begin position="1"/>
        <end position="18"/>
    </location>
</feature>
<name>A0A4Q9HGA1_9SPHI</name>
<keyword evidence="1" id="KW-0732">Signal</keyword>
<proteinExistence type="predicted"/>
<dbReference type="RefSeq" id="WP_131028344.1">
    <property type="nucleotide sequence ID" value="NZ_SIXF01000002.1"/>
</dbReference>
<gene>
    <name evidence="2" type="ORF">EYS08_02845</name>
</gene>
<accession>A0A4Q9HGA1</accession>